<dbReference type="EMBL" id="ABCS01000002">
    <property type="protein sequence ID" value="EDM81685.1"/>
    <property type="molecule type" value="Genomic_DNA"/>
</dbReference>
<name>A6FXU7_9BACT</name>
<evidence type="ECO:0000313" key="3">
    <source>
        <dbReference type="Proteomes" id="UP000005801"/>
    </source>
</evidence>
<dbReference type="AlphaFoldDB" id="A6FXU7"/>
<evidence type="ECO:0000259" key="1">
    <source>
        <dbReference type="Pfam" id="PF09937"/>
    </source>
</evidence>
<dbReference type="Pfam" id="PF09937">
    <property type="entry name" value="DUF2169"/>
    <property type="match status" value="1"/>
</dbReference>
<feature type="domain" description="DUF2169" evidence="1">
    <location>
        <begin position="20"/>
        <end position="309"/>
    </location>
</feature>
<evidence type="ECO:0000313" key="2">
    <source>
        <dbReference type="EMBL" id="EDM81685.1"/>
    </source>
</evidence>
<dbReference type="InterPro" id="IPR018683">
    <property type="entry name" value="DUF2169"/>
</dbReference>
<keyword evidence="3" id="KW-1185">Reference proteome</keyword>
<dbReference type="RefSeq" id="WP_006969296.1">
    <property type="nucleotide sequence ID" value="NZ_ABCS01000002.1"/>
</dbReference>
<proteinExistence type="predicted"/>
<sequence>MQLRHTIHGAFGYTVATDPDGRERLVVVGKQSHVFDPTQPGEVPLELAPRDKQRPLVEVDQFLGEPGLSAPWCEADYAAYKPRCDVLFVGSAYAPAGRPTTHCEVALRLGSIDKRARVLGPRQWSASLGGVRLTPPLAFERTPLSYAQAFGGEGYAPNPVGVGFASNRAEVDGRAAPSLEALDDPVRSPSATHRPVAYGPMGRGWLARRPLAGTYDATWREQHAPFLPPDFDYAYFQSAPRDQQLEYPRGGERLTLVNLTASGLTQLRLPGCPMPVEFGRRDGSRHPSEAQLDTIWIDGDAGVLTLCWRSSLPLRGDLSEIDEVLFGPMSPAFYRARQSGKPYFSSLAELVDSTAT</sequence>
<protein>
    <recommendedName>
        <fullName evidence="1">DUF2169 domain-containing protein</fullName>
    </recommendedName>
</protein>
<organism evidence="2 3">
    <name type="scientific">Plesiocystis pacifica SIR-1</name>
    <dbReference type="NCBI Taxonomy" id="391625"/>
    <lineage>
        <taxon>Bacteria</taxon>
        <taxon>Pseudomonadati</taxon>
        <taxon>Myxococcota</taxon>
        <taxon>Polyangia</taxon>
        <taxon>Nannocystales</taxon>
        <taxon>Nannocystaceae</taxon>
        <taxon>Plesiocystis</taxon>
    </lineage>
</organism>
<dbReference type="OrthoDB" id="233093at2"/>
<accession>A6FXU7</accession>
<dbReference type="eggNOG" id="COG5351">
    <property type="taxonomic scope" value="Bacteria"/>
</dbReference>
<comment type="caution">
    <text evidence="2">The sequence shown here is derived from an EMBL/GenBank/DDBJ whole genome shotgun (WGS) entry which is preliminary data.</text>
</comment>
<reference evidence="2 3" key="1">
    <citation type="submission" date="2007-06" db="EMBL/GenBank/DDBJ databases">
        <authorList>
            <person name="Shimkets L."/>
            <person name="Ferriera S."/>
            <person name="Johnson J."/>
            <person name="Kravitz S."/>
            <person name="Beeson K."/>
            <person name="Sutton G."/>
            <person name="Rogers Y.-H."/>
            <person name="Friedman R."/>
            <person name="Frazier M."/>
            <person name="Venter J.C."/>
        </authorList>
    </citation>
    <scope>NUCLEOTIDE SEQUENCE [LARGE SCALE GENOMIC DNA]</scope>
    <source>
        <strain evidence="2 3">SIR-1</strain>
    </source>
</reference>
<gene>
    <name evidence="2" type="ORF">PPSIR1_22249</name>
</gene>
<dbReference type="STRING" id="391625.PPSIR1_22249"/>
<dbReference type="Proteomes" id="UP000005801">
    <property type="component" value="Unassembled WGS sequence"/>
</dbReference>